<dbReference type="Gene3D" id="3.40.50.720">
    <property type="entry name" value="NAD(P)-binding Rossmann-like Domain"/>
    <property type="match status" value="1"/>
</dbReference>
<gene>
    <name evidence="3" type="ORF">SAMN05444165_4946</name>
</gene>
<dbReference type="InterPro" id="IPR002347">
    <property type="entry name" value="SDR_fam"/>
</dbReference>
<evidence type="ECO:0000313" key="4">
    <source>
        <dbReference type="Proteomes" id="UP000185151"/>
    </source>
</evidence>
<dbReference type="PRINTS" id="PR00080">
    <property type="entry name" value="SDRFAMILY"/>
</dbReference>
<dbReference type="Pfam" id="PF13561">
    <property type="entry name" value="adh_short_C2"/>
    <property type="match status" value="1"/>
</dbReference>
<dbReference type="NCBIfam" id="NF005559">
    <property type="entry name" value="PRK07231.1"/>
    <property type="match status" value="1"/>
</dbReference>
<dbReference type="SUPFAM" id="SSF51735">
    <property type="entry name" value="NAD(P)-binding Rossmann-fold domains"/>
    <property type="match status" value="1"/>
</dbReference>
<evidence type="ECO:0000313" key="3">
    <source>
        <dbReference type="EMBL" id="SIO60642.1"/>
    </source>
</evidence>
<dbReference type="GO" id="GO:0016616">
    <property type="term" value="F:oxidoreductase activity, acting on the CH-OH group of donors, NAD or NADP as acceptor"/>
    <property type="evidence" value="ECO:0007669"/>
    <property type="project" value="TreeGrafter"/>
</dbReference>
<proteinExistence type="inferred from homology"/>
<organism evidence="3 4">
    <name type="scientific">Paraburkholderia phenazinium</name>
    <dbReference type="NCBI Taxonomy" id="60549"/>
    <lineage>
        <taxon>Bacteria</taxon>
        <taxon>Pseudomonadati</taxon>
        <taxon>Pseudomonadota</taxon>
        <taxon>Betaproteobacteria</taxon>
        <taxon>Burkholderiales</taxon>
        <taxon>Burkholderiaceae</taxon>
        <taxon>Paraburkholderia</taxon>
    </lineage>
</organism>
<protein>
    <submittedName>
        <fullName evidence="3">2-deoxy-D-gluconate 3-dehydrogenase</fullName>
    </submittedName>
</protein>
<dbReference type="InterPro" id="IPR036291">
    <property type="entry name" value="NAD(P)-bd_dom_sf"/>
</dbReference>
<dbReference type="InterPro" id="IPR020904">
    <property type="entry name" value="Sc_DH/Rdtase_CS"/>
</dbReference>
<keyword evidence="4" id="KW-1185">Reference proteome</keyword>
<reference evidence="3 4" key="1">
    <citation type="submission" date="2016-11" db="EMBL/GenBank/DDBJ databases">
        <authorList>
            <person name="Jaros S."/>
            <person name="Januszkiewicz K."/>
            <person name="Wedrychowicz H."/>
        </authorList>
    </citation>
    <scope>NUCLEOTIDE SEQUENCE [LARGE SCALE GENOMIC DNA]</scope>
    <source>
        <strain evidence="3 4">GAS95</strain>
    </source>
</reference>
<evidence type="ECO:0000256" key="1">
    <source>
        <dbReference type="ARBA" id="ARBA00006484"/>
    </source>
</evidence>
<evidence type="ECO:0000256" key="2">
    <source>
        <dbReference type="ARBA" id="ARBA00023002"/>
    </source>
</evidence>
<dbReference type="AlphaFoldDB" id="A0A1N6KVS0"/>
<keyword evidence="2" id="KW-0560">Oxidoreductase</keyword>
<dbReference type="PANTHER" id="PTHR42760:SF115">
    <property type="entry name" value="3-OXOACYL-[ACYL-CARRIER-PROTEIN] REDUCTASE FABG"/>
    <property type="match status" value="1"/>
</dbReference>
<comment type="similarity">
    <text evidence="1">Belongs to the short-chain dehydrogenases/reductases (SDR) family.</text>
</comment>
<dbReference type="CDD" id="cd05233">
    <property type="entry name" value="SDR_c"/>
    <property type="match status" value="1"/>
</dbReference>
<dbReference type="RefSeq" id="WP_074300011.1">
    <property type="nucleotide sequence ID" value="NZ_FSRU01000002.1"/>
</dbReference>
<dbReference type="FunFam" id="3.40.50.720:FF:000084">
    <property type="entry name" value="Short-chain dehydrogenase reductase"/>
    <property type="match status" value="1"/>
</dbReference>
<dbReference type="Proteomes" id="UP000185151">
    <property type="component" value="Unassembled WGS sequence"/>
</dbReference>
<dbReference type="PRINTS" id="PR00081">
    <property type="entry name" value="GDHRDH"/>
</dbReference>
<dbReference type="PROSITE" id="PS00061">
    <property type="entry name" value="ADH_SHORT"/>
    <property type="match status" value="1"/>
</dbReference>
<accession>A0A1N6KVS0</accession>
<dbReference type="PANTHER" id="PTHR42760">
    <property type="entry name" value="SHORT-CHAIN DEHYDROGENASES/REDUCTASES FAMILY MEMBER"/>
    <property type="match status" value="1"/>
</dbReference>
<dbReference type="NCBIfam" id="NF005309">
    <property type="entry name" value="PRK06841.1"/>
    <property type="match status" value="1"/>
</dbReference>
<dbReference type="OrthoDB" id="8653364at2"/>
<dbReference type="EMBL" id="FSRU01000002">
    <property type="protein sequence ID" value="SIO60642.1"/>
    <property type="molecule type" value="Genomic_DNA"/>
</dbReference>
<sequence length="256" mass="26132">MSVNSTSPFQITDRVAVVTGAASGIGFAVAECLAAAGARVALLDINPAVEAVAATLPGGPGRHVGIAADITATAISDALVRRVTEALGPVDILVNNAGVALLENAEALSEDAWDRTMTINLKAPFLLAQAVGKQMLSRGTGGRIVNLASQASVVALERHVAYCASKAAIVGMTKVLALEWAKHGITVNAVSPTVVDTELGRKAWAGAVGEAMKARIPAGRFARPDEIAALILYLVSDAAAMVNGENIVIDGGYTAQ</sequence>
<name>A0A1N6KVS0_9BURK</name>